<evidence type="ECO:0000313" key="2">
    <source>
        <dbReference type="Proteomes" id="UP000515162"/>
    </source>
</evidence>
<sequence length="111" mass="12833">MNINPIIRSILSHFRGCTIRSYLVVLPDQSRIEKQLKLEDLQTERGVLDLRSHELTLKQKRVEANLTDLTRCIRGMEFDVKVNSDRGSKERKADRRPPADKKSPKVGDFSE</sequence>
<accession>A0A6P8JCC3</accession>
<evidence type="ECO:0000256" key="1">
    <source>
        <dbReference type="SAM" id="MobiDB-lite"/>
    </source>
</evidence>
<evidence type="ECO:0000313" key="3">
    <source>
        <dbReference type="RefSeq" id="XP_033153652.1"/>
    </source>
</evidence>
<keyword evidence="2" id="KW-1185">Reference proteome</keyword>
<dbReference type="AlphaFoldDB" id="A0A6P8JCC3"/>
<gene>
    <name evidence="3" type="primary">LOC117136730</name>
</gene>
<reference evidence="3" key="1">
    <citation type="submission" date="2025-08" db="UniProtKB">
        <authorList>
            <consortium name="RefSeq"/>
        </authorList>
    </citation>
    <scope>IDENTIFICATION</scope>
    <source>
        <strain evidence="3">Mau12</strain>
        <tissue evidence="3">Whole Body</tissue>
    </source>
</reference>
<dbReference type="Proteomes" id="UP000515162">
    <property type="component" value="Chromosome 2R"/>
</dbReference>
<feature type="region of interest" description="Disordered" evidence="1">
    <location>
        <begin position="83"/>
        <end position="111"/>
    </location>
</feature>
<protein>
    <submittedName>
        <fullName evidence="3">Uncharacterized protein LOC117136730</fullName>
    </submittedName>
</protein>
<feature type="compositionally biased region" description="Basic and acidic residues" evidence="1">
    <location>
        <begin position="83"/>
        <end position="105"/>
    </location>
</feature>
<dbReference type="GeneID" id="117136730"/>
<proteinExistence type="predicted"/>
<dbReference type="RefSeq" id="XP_033153652.1">
    <property type="nucleotide sequence ID" value="XM_033297761.1"/>
</dbReference>
<organism evidence="2 3">
    <name type="scientific">Drosophila mauritiana</name>
    <name type="common">Fruit fly</name>
    <dbReference type="NCBI Taxonomy" id="7226"/>
    <lineage>
        <taxon>Eukaryota</taxon>
        <taxon>Metazoa</taxon>
        <taxon>Ecdysozoa</taxon>
        <taxon>Arthropoda</taxon>
        <taxon>Hexapoda</taxon>
        <taxon>Insecta</taxon>
        <taxon>Pterygota</taxon>
        <taxon>Neoptera</taxon>
        <taxon>Endopterygota</taxon>
        <taxon>Diptera</taxon>
        <taxon>Brachycera</taxon>
        <taxon>Muscomorpha</taxon>
        <taxon>Ephydroidea</taxon>
        <taxon>Drosophilidae</taxon>
        <taxon>Drosophila</taxon>
        <taxon>Sophophora</taxon>
    </lineage>
</organism>
<name>A0A6P8JCC3_DROMA</name>